<dbReference type="Gene3D" id="2.60.40.2630">
    <property type="match status" value="1"/>
</dbReference>
<dbReference type="Pfam" id="PF13149">
    <property type="entry name" value="Mfa_like_1"/>
    <property type="match status" value="1"/>
</dbReference>
<comment type="caution">
    <text evidence="2">The sequence shown here is derived from an EMBL/GenBank/DDBJ whole genome shotgun (WGS) entry which is preliminary data.</text>
</comment>
<dbReference type="AlphaFoldDB" id="A0A0F5JAF5"/>
<feature type="chain" id="PRO_5002489907" description="Fimbrillin family protein" evidence="1">
    <location>
        <begin position="31"/>
        <end position="439"/>
    </location>
</feature>
<dbReference type="EMBL" id="AQHW01000016">
    <property type="protein sequence ID" value="KKB54505.1"/>
    <property type="molecule type" value="Genomic_DNA"/>
</dbReference>
<name>A0A0F5JAF5_9BACT</name>
<dbReference type="InterPro" id="IPR025049">
    <property type="entry name" value="Mfa-like_1"/>
</dbReference>
<evidence type="ECO:0000313" key="2">
    <source>
        <dbReference type="EMBL" id="KKB54505.1"/>
    </source>
</evidence>
<protein>
    <recommendedName>
        <fullName evidence="4">Fimbrillin family protein</fullName>
    </recommendedName>
</protein>
<keyword evidence="3" id="KW-1185">Reference proteome</keyword>
<gene>
    <name evidence="2" type="ORF">HMPREF1536_03425</name>
</gene>
<evidence type="ECO:0000256" key="1">
    <source>
        <dbReference type="SAM" id="SignalP"/>
    </source>
</evidence>
<organism evidence="2 3">
    <name type="scientific">Parabacteroides gordonii MS-1 = DSM 23371</name>
    <dbReference type="NCBI Taxonomy" id="1203610"/>
    <lineage>
        <taxon>Bacteria</taxon>
        <taxon>Pseudomonadati</taxon>
        <taxon>Bacteroidota</taxon>
        <taxon>Bacteroidia</taxon>
        <taxon>Bacteroidales</taxon>
        <taxon>Tannerellaceae</taxon>
        <taxon>Parabacteroides</taxon>
    </lineage>
</organism>
<dbReference type="PROSITE" id="PS51257">
    <property type="entry name" value="PROKAR_LIPOPROTEIN"/>
    <property type="match status" value="1"/>
</dbReference>
<reference evidence="2 3" key="1">
    <citation type="submission" date="2013-04" db="EMBL/GenBank/DDBJ databases">
        <title>The Genome Sequence of Parabacteroides gordonii DSM 23371.</title>
        <authorList>
            <consortium name="The Broad Institute Genomics Platform"/>
            <person name="Earl A."/>
            <person name="Ward D."/>
            <person name="Feldgarden M."/>
            <person name="Gevers D."/>
            <person name="Martens E."/>
            <person name="Sakamoto M."/>
            <person name="Benno Y."/>
            <person name="Suzuki N."/>
            <person name="Matsunaga N."/>
            <person name="Koshihara K."/>
            <person name="Seki M."/>
            <person name="Komiya H."/>
            <person name="Walker B."/>
            <person name="Young S."/>
            <person name="Zeng Q."/>
            <person name="Gargeya S."/>
            <person name="Fitzgerald M."/>
            <person name="Haas B."/>
            <person name="Abouelleil A."/>
            <person name="Allen A.W."/>
            <person name="Alvarado L."/>
            <person name="Arachchi H.M."/>
            <person name="Berlin A.M."/>
            <person name="Chapman S.B."/>
            <person name="Gainer-Dewar J."/>
            <person name="Goldberg J."/>
            <person name="Griggs A."/>
            <person name="Gujja S."/>
            <person name="Hansen M."/>
            <person name="Howarth C."/>
            <person name="Imamovic A."/>
            <person name="Ireland A."/>
            <person name="Larimer J."/>
            <person name="McCowan C."/>
            <person name="Murphy C."/>
            <person name="Pearson M."/>
            <person name="Poon T.W."/>
            <person name="Priest M."/>
            <person name="Roberts A."/>
            <person name="Saif S."/>
            <person name="Shea T."/>
            <person name="Sisk P."/>
            <person name="Sykes S."/>
            <person name="Wortman J."/>
            <person name="Nusbaum C."/>
            <person name="Birren B."/>
        </authorList>
    </citation>
    <scope>NUCLEOTIDE SEQUENCE [LARGE SCALE GENOMIC DNA]</scope>
    <source>
        <strain evidence="2 3">MS-1</strain>
    </source>
</reference>
<dbReference type="RefSeq" id="WP_181988925.1">
    <property type="nucleotide sequence ID" value="NZ_AUAE01000017.1"/>
</dbReference>
<dbReference type="HOGENOM" id="CLU_707247_0_0_10"/>
<dbReference type="PATRIC" id="fig|1203610.3.peg.3491"/>
<evidence type="ECO:0008006" key="4">
    <source>
        <dbReference type="Google" id="ProtNLM"/>
    </source>
</evidence>
<sequence>MKTKMKKTVTMWGMLIALLAAIGCSETETAIDPEPDGDDDPVALGVAANLKVEAGARSVSKSVVNGEVITYTDYATASGIGVLITNSDVTGWYTPDDATAKHHVWYMGDEAGANWISITERGGTYEATKEVPYYLTKEIGKVYAYYPYKADAANGLAGISNESSLKIPVTVPATGETVDASTNNAKKKWNGANAWVAVNVDDLVNLSSSTENDYLYFAGTNGRNVNNGRADGQPLVAPGHGDNTSTTNPGYEINLDMKHAMAMVSFRVYDGGNLSDSDVKFTKFEIKNHAGSSNLFKTGDGKMALKDGAITETTTTTSMARMITDYILMRQLKEGEAEGEHAFIPTGTTPTSTNGKTVSKTVSAVVYPIDGFGDDQIDVVITLQKGAEPAVDYTITLPGNTWAAGLNYIYTFSASRTKLTVVDVSVKQWEDKEQPEIPL</sequence>
<dbReference type="CDD" id="cd13121">
    <property type="entry name" value="BF2867_like_C"/>
    <property type="match status" value="1"/>
</dbReference>
<evidence type="ECO:0000313" key="3">
    <source>
        <dbReference type="Proteomes" id="UP000033035"/>
    </source>
</evidence>
<proteinExistence type="predicted"/>
<dbReference type="Proteomes" id="UP000033035">
    <property type="component" value="Unassembled WGS sequence"/>
</dbReference>
<dbReference type="STRING" id="1203610.HMPREF1536_03425"/>
<feature type="signal peptide" evidence="1">
    <location>
        <begin position="1"/>
        <end position="30"/>
    </location>
</feature>
<accession>A0A0F5JAF5</accession>
<keyword evidence="1" id="KW-0732">Signal</keyword>